<dbReference type="Proteomes" id="UP000070224">
    <property type="component" value="Unassembled WGS sequence"/>
</dbReference>
<accession>A0A134B8W0</accession>
<dbReference type="RefSeq" id="WP_060935314.1">
    <property type="nucleotide sequence ID" value="NZ_KQ960438.1"/>
</dbReference>
<dbReference type="EMBL" id="LSDK01000065">
    <property type="protein sequence ID" value="KXB76379.1"/>
    <property type="molecule type" value="Genomic_DNA"/>
</dbReference>
<dbReference type="OrthoDB" id="9773381at2"/>
<evidence type="ECO:0000313" key="1">
    <source>
        <dbReference type="EMBL" id="KXB76379.1"/>
    </source>
</evidence>
<evidence type="ECO:0008006" key="3">
    <source>
        <dbReference type="Google" id="ProtNLM"/>
    </source>
</evidence>
<reference evidence="2" key="1">
    <citation type="submission" date="2016-01" db="EMBL/GenBank/DDBJ databases">
        <authorList>
            <person name="Mitreva M."/>
            <person name="Pepin K.H."/>
            <person name="Mihindukulasuriya K.A."/>
            <person name="Fulton R."/>
            <person name="Fronick C."/>
            <person name="O'Laughlin M."/>
            <person name="Miner T."/>
            <person name="Herter B."/>
            <person name="Rosa B.A."/>
            <person name="Cordes M."/>
            <person name="Tomlinson C."/>
            <person name="Wollam A."/>
            <person name="Palsikar V.B."/>
            <person name="Mardis E.R."/>
            <person name="Wilson R.K."/>
        </authorList>
    </citation>
    <scope>NUCLEOTIDE SEQUENCE [LARGE SCALE GENOMIC DNA]</scope>
    <source>
        <strain evidence="2">KA00683</strain>
    </source>
</reference>
<organism evidence="1 2">
    <name type="scientific">Porphyromonas somerae</name>
    <dbReference type="NCBI Taxonomy" id="322095"/>
    <lineage>
        <taxon>Bacteria</taxon>
        <taxon>Pseudomonadati</taxon>
        <taxon>Bacteroidota</taxon>
        <taxon>Bacteroidia</taxon>
        <taxon>Bacteroidales</taxon>
        <taxon>Porphyromonadaceae</taxon>
        <taxon>Porphyromonas</taxon>
    </lineage>
</organism>
<name>A0A134B8W0_9PORP</name>
<dbReference type="AlphaFoldDB" id="A0A134B8W0"/>
<evidence type="ECO:0000313" key="2">
    <source>
        <dbReference type="Proteomes" id="UP000070224"/>
    </source>
</evidence>
<keyword evidence="2" id="KW-1185">Reference proteome</keyword>
<proteinExistence type="predicted"/>
<dbReference type="PATRIC" id="fig|322095.3.peg.942"/>
<sequence>MRLLHLVLFVLTLGLLPLRAQELRATVELRTEALGSEGQIHYEGLRRQLTDLLGRTRWTDLTYKEGERIDVSFIFTLHERSEAGEYRGELVISARRPVYGTDYMSPTLLLRDPSITFTYLPGDPLTYQETEPEHPLVALCSFYALYVIASDLDSFSPLGGSRLQPRLSALVASAMSHPNWKGWSSTERGLSRARRLEYLTSQEDERYRQCWYRYHREGLDRLSSSPEEAREVLLEVTKELVELHKIRSRSVALSDLEQTKLPELIQLFRSTPQSERLLLSERLRQLFPTAGDQLQALR</sequence>
<dbReference type="STRING" id="322095.HMPREF3185_00954"/>
<dbReference type="InterPro" id="IPR032274">
    <property type="entry name" value="DUF4835"/>
</dbReference>
<gene>
    <name evidence="1" type="ORF">HMPREF3185_00954</name>
</gene>
<protein>
    <recommendedName>
        <fullName evidence="3">DUF4835 domain-containing protein</fullName>
    </recommendedName>
</protein>
<dbReference type="Pfam" id="PF16119">
    <property type="entry name" value="DUF4835"/>
    <property type="match status" value="1"/>
</dbReference>
<comment type="caution">
    <text evidence="1">The sequence shown here is derived from an EMBL/GenBank/DDBJ whole genome shotgun (WGS) entry which is preliminary data.</text>
</comment>